<reference evidence="2 3" key="1">
    <citation type="submission" date="2019-02" db="EMBL/GenBank/DDBJ databases">
        <title>Sequencing the genomes of 1000 actinobacteria strains.</title>
        <authorList>
            <person name="Klenk H.-P."/>
        </authorList>
    </citation>
    <scope>NUCLEOTIDE SEQUENCE [LARGE SCALE GENOMIC DNA]</scope>
    <source>
        <strain evidence="2 3">DSM 18319</strain>
    </source>
</reference>
<dbReference type="SUPFAM" id="SSF48208">
    <property type="entry name" value="Six-hairpin glycosidases"/>
    <property type="match status" value="1"/>
</dbReference>
<feature type="domain" description="Spermatogenesis-associated protein 20-like TRX" evidence="1">
    <location>
        <begin position="3"/>
        <end position="163"/>
    </location>
</feature>
<dbReference type="AlphaFoldDB" id="A0A4Q8APE1"/>
<protein>
    <recommendedName>
        <fullName evidence="1">Spermatogenesis-associated protein 20-like TRX domain-containing protein</fullName>
    </recommendedName>
</protein>
<evidence type="ECO:0000313" key="3">
    <source>
        <dbReference type="Proteomes" id="UP000291483"/>
    </source>
</evidence>
<dbReference type="Pfam" id="PF03190">
    <property type="entry name" value="Thioredox_DsbH"/>
    <property type="match status" value="1"/>
</dbReference>
<dbReference type="SUPFAM" id="SSF52833">
    <property type="entry name" value="Thioredoxin-like"/>
    <property type="match status" value="1"/>
</dbReference>
<dbReference type="Gene3D" id="3.40.30.10">
    <property type="entry name" value="Glutaredoxin"/>
    <property type="match status" value="1"/>
</dbReference>
<dbReference type="InterPro" id="IPR008928">
    <property type="entry name" value="6-hairpin_glycosidase_sf"/>
</dbReference>
<proteinExistence type="predicted"/>
<dbReference type="InterPro" id="IPR024705">
    <property type="entry name" value="Ssp411"/>
</dbReference>
<comment type="caution">
    <text evidence="2">The sequence shown here is derived from an EMBL/GenBank/DDBJ whole genome shotgun (WGS) entry which is preliminary data.</text>
</comment>
<evidence type="ECO:0000259" key="1">
    <source>
        <dbReference type="Pfam" id="PF03190"/>
    </source>
</evidence>
<dbReference type="GO" id="GO:0005975">
    <property type="term" value="P:carbohydrate metabolic process"/>
    <property type="evidence" value="ECO:0007669"/>
    <property type="project" value="InterPro"/>
</dbReference>
<dbReference type="RefSeq" id="WP_130506734.1">
    <property type="nucleotide sequence ID" value="NZ_SHLC01000001.1"/>
</dbReference>
<dbReference type="OrthoDB" id="9762614at2"/>
<dbReference type="PANTHER" id="PTHR42899:SF1">
    <property type="entry name" value="SPERMATOGENESIS-ASSOCIATED PROTEIN 20"/>
    <property type="match status" value="1"/>
</dbReference>
<dbReference type="PANTHER" id="PTHR42899">
    <property type="entry name" value="SPERMATOGENESIS-ASSOCIATED PROTEIN 20"/>
    <property type="match status" value="1"/>
</dbReference>
<dbReference type="EMBL" id="SHLC01000001">
    <property type="protein sequence ID" value="RZU66552.1"/>
    <property type="molecule type" value="Genomic_DNA"/>
</dbReference>
<keyword evidence="3" id="KW-1185">Reference proteome</keyword>
<evidence type="ECO:0000313" key="2">
    <source>
        <dbReference type="EMBL" id="RZU66552.1"/>
    </source>
</evidence>
<dbReference type="PIRSF" id="PIRSF006402">
    <property type="entry name" value="UCP006402_thioredoxin"/>
    <property type="match status" value="1"/>
</dbReference>
<gene>
    <name evidence="2" type="ORF">EV379_2910</name>
</gene>
<dbReference type="CDD" id="cd02955">
    <property type="entry name" value="SSP411"/>
    <property type="match status" value="1"/>
</dbReference>
<organism evidence="2 3">
    <name type="scientific">Microterricola gilva</name>
    <dbReference type="NCBI Taxonomy" id="393267"/>
    <lineage>
        <taxon>Bacteria</taxon>
        <taxon>Bacillati</taxon>
        <taxon>Actinomycetota</taxon>
        <taxon>Actinomycetes</taxon>
        <taxon>Micrococcales</taxon>
        <taxon>Microbacteriaceae</taxon>
        <taxon>Microterricola</taxon>
    </lineage>
</organism>
<name>A0A4Q8APE1_9MICO</name>
<dbReference type="InterPro" id="IPR004879">
    <property type="entry name" value="Ssp411-like_TRX"/>
</dbReference>
<dbReference type="InterPro" id="IPR036249">
    <property type="entry name" value="Thioredoxin-like_sf"/>
</dbReference>
<accession>A0A4Q8APE1</accession>
<sequence length="667" mass="68989">MANRLADAISPYLRSHAENPVDWWPWGEEAFAEAARRDVPVLVSIGYSTCHWCHVMARESFSDPTLAATLNAHFVAIKVDREEHPDVDASYMAAASAFTRNLGWPLNVFTTPGGRPFYAGSYFPPRPVNGMPAFAGVLAAVTNAWTLRRTEVAETADAVAAALAASAAIGSAQGDGPGAGQGIGASALADAVARVAALEDPLFGGFGTPPEFADPKFPVAPVLGFLLEQPGTGAALGARTLKVMGASPLRDPVEGGFFRYSTRRDWGDPHYERMLYDNALLLDAAVQVWRNDGAVWAATLSDALAGFLLDVLRLPTGAFASAQDSESTLGGQRSEGGYYALDELARALVAPPALDEKVLSGWNGLAIGALARAGTALRRPDWVEAARAAAEQLLALHWRPDDARRGGRSLARASRGSRVSSAPATLEDFGMLADGLLALAVATGEAGYAVTARDLVDACIEAAASSRLPFAVPGGAEPLLSAQGLALELDAAEGAYPSGLSAIGTAAFELYLLSGDRGYLDAAEQAVALVGPTAAERPLAYGALLTLAARLQRPVVQLVSVVTSGVVTSAVVTGAVAADADADASRAGEALLDVALAASVAIAIVVTEAQAAAFADAGFELFAGRTARGRAASYLCEQFVCRLPVTDAAALAALLQPDLDPGAERGR</sequence>
<dbReference type="Proteomes" id="UP000291483">
    <property type="component" value="Unassembled WGS sequence"/>
</dbReference>